<name>A0A6J5PDB6_9CAUD</name>
<evidence type="ECO:0000313" key="4">
    <source>
        <dbReference type="EMBL" id="CAB4205111.1"/>
    </source>
</evidence>
<dbReference type="EMBL" id="LR796826">
    <property type="protein sequence ID" value="CAB4168535.1"/>
    <property type="molecule type" value="Genomic_DNA"/>
</dbReference>
<sequence>MDEVRDFFGTVIRPGDYIMHPIKYGSSINVNLRRVVDVVDGIVLLTPLWNGGPRGRLQAPWRVVVAPLGWVPKEEGEVTNG</sequence>
<dbReference type="EMBL" id="LR797357">
    <property type="protein sequence ID" value="CAB4205111.1"/>
    <property type="molecule type" value="Genomic_DNA"/>
</dbReference>
<dbReference type="EMBL" id="LR796816">
    <property type="protein sequence ID" value="CAB4167896.1"/>
    <property type="molecule type" value="Genomic_DNA"/>
</dbReference>
<accession>A0A6J5PDB6</accession>
<evidence type="ECO:0000313" key="1">
    <source>
        <dbReference type="EMBL" id="CAB4167896.1"/>
    </source>
</evidence>
<organism evidence="1">
    <name type="scientific">uncultured Caudovirales phage</name>
    <dbReference type="NCBI Taxonomy" id="2100421"/>
    <lineage>
        <taxon>Viruses</taxon>
        <taxon>Duplodnaviria</taxon>
        <taxon>Heunggongvirae</taxon>
        <taxon>Uroviricota</taxon>
        <taxon>Caudoviricetes</taxon>
        <taxon>Peduoviridae</taxon>
        <taxon>Maltschvirus</taxon>
        <taxon>Maltschvirus maltsch</taxon>
    </lineage>
</organism>
<evidence type="ECO:0000313" key="3">
    <source>
        <dbReference type="EMBL" id="CAB4196428.1"/>
    </source>
</evidence>
<proteinExistence type="predicted"/>
<reference evidence="1" key="1">
    <citation type="submission" date="2020-04" db="EMBL/GenBank/DDBJ databases">
        <authorList>
            <person name="Chiriac C."/>
            <person name="Salcher M."/>
            <person name="Ghai R."/>
            <person name="Kavagutti S V."/>
        </authorList>
    </citation>
    <scope>NUCLEOTIDE SEQUENCE</scope>
</reference>
<dbReference type="EMBL" id="LR797251">
    <property type="protein sequence ID" value="CAB4196428.1"/>
    <property type="molecule type" value="Genomic_DNA"/>
</dbReference>
<gene>
    <name evidence="3" type="ORF">UFOVP1292_32</name>
    <name evidence="4" type="ORF">UFOVP1411_23</name>
    <name evidence="1" type="ORF">UFOVP859_63</name>
    <name evidence="2" type="ORF">UFOVP882_61</name>
</gene>
<evidence type="ECO:0000313" key="2">
    <source>
        <dbReference type="EMBL" id="CAB4168535.1"/>
    </source>
</evidence>
<protein>
    <submittedName>
        <fullName evidence="1">Uncharacterized protein</fullName>
    </submittedName>
</protein>